<evidence type="ECO:0000313" key="3">
    <source>
        <dbReference type="Proteomes" id="UP000715095"/>
    </source>
</evidence>
<dbReference type="PANTHER" id="PTHR43566">
    <property type="entry name" value="CONSERVED PROTEIN"/>
    <property type="match status" value="1"/>
</dbReference>
<dbReference type="PANTHER" id="PTHR43566:SF2">
    <property type="entry name" value="DUF4143 DOMAIN-CONTAINING PROTEIN"/>
    <property type="match status" value="1"/>
</dbReference>
<dbReference type="Proteomes" id="UP000715095">
    <property type="component" value="Unassembled WGS sequence"/>
</dbReference>
<gene>
    <name evidence="2" type="ORF">H6A60_09810</name>
</gene>
<dbReference type="RefSeq" id="WP_205104085.1">
    <property type="nucleotide sequence ID" value="NZ_JACJJC010000019.1"/>
</dbReference>
<sequence>MEHFNLKLPEDTPQRVPRWATLEARAKAMQIQGVPSQEGAVAHSARAQDDLEITRYAARALKRAYEAAVKSELRTLVLLEGPRGCGASRVAEELENRGPLVDLSIERNRRDAEASPLAFLSRYSAVSSVVLLSAHLSPKLLCFVLERAGTPKTFDLGAKVPAVIVAVLPSLPLEAAALPAAASPGPGIRQVRIRTLTEAEIEGAAPTHLERLERLAAGDTPETAGLVIGEPPTICVEKDGEVRPMSRFRDILVRAMRGGYPNGRIGTADDRHDFFHDLIRCTSVTDLPALSRIRDPIAMRRVYRMVAALSGEKVKAIEVGDIIGMRRQMVKNCIDALEQLRLVEEQPAWSGVSRFERAVRKPLFRITDSGWLCGLLGFCWTNPDALGPEHGPIIRRLLNGWVWTQLAAFTDNDPQRTLSHFALRNGPAVPLVIENRAERTFIAASTTPDAFAREEDFEPMARFAALLSETPEYANWRLAALVFTTGDTFEPIPKATTPDAHGLSAFRAWSVPMSVLWH</sequence>
<name>A0ABS2DTX8_9BURK</name>
<feature type="domain" description="DUF4143" evidence="1">
    <location>
        <begin position="286"/>
        <end position="438"/>
    </location>
</feature>
<reference evidence="2 3" key="1">
    <citation type="journal article" date="2021" name="Sci. Rep.">
        <title>The distribution of antibiotic resistance genes in chicken gut microbiota commensals.</title>
        <authorList>
            <person name="Juricova H."/>
            <person name="Matiasovicova J."/>
            <person name="Kubasova T."/>
            <person name="Cejkova D."/>
            <person name="Rychlik I."/>
        </authorList>
    </citation>
    <scope>NUCLEOTIDE SEQUENCE [LARGE SCALE GENOMIC DNA]</scope>
    <source>
        <strain evidence="2 3">An829</strain>
    </source>
</reference>
<organism evidence="2 3">
    <name type="scientific">Sutterella massiliensis</name>
    <dbReference type="NCBI Taxonomy" id="1816689"/>
    <lineage>
        <taxon>Bacteria</taxon>
        <taxon>Pseudomonadati</taxon>
        <taxon>Pseudomonadota</taxon>
        <taxon>Betaproteobacteria</taxon>
        <taxon>Burkholderiales</taxon>
        <taxon>Sutterellaceae</taxon>
        <taxon>Sutterella</taxon>
    </lineage>
</organism>
<evidence type="ECO:0000313" key="2">
    <source>
        <dbReference type="EMBL" id="MBM6704778.1"/>
    </source>
</evidence>
<dbReference type="Pfam" id="PF13635">
    <property type="entry name" value="DUF4143"/>
    <property type="match status" value="1"/>
</dbReference>
<dbReference type="InterPro" id="IPR025420">
    <property type="entry name" value="DUF4143"/>
</dbReference>
<protein>
    <recommendedName>
        <fullName evidence="1">DUF4143 domain-containing protein</fullName>
    </recommendedName>
</protein>
<proteinExistence type="predicted"/>
<comment type="caution">
    <text evidence="2">The sequence shown here is derived from an EMBL/GenBank/DDBJ whole genome shotgun (WGS) entry which is preliminary data.</text>
</comment>
<dbReference type="EMBL" id="JACJJC010000019">
    <property type="protein sequence ID" value="MBM6704778.1"/>
    <property type="molecule type" value="Genomic_DNA"/>
</dbReference>
<accession>A0ABS2DTX8</accession>
<evidence type="ECO:0000259" key="1">
    <source>
        <dbReference type="Pfam" id="PF13635"/>
    </source>
</evidence>
<keyword evidence="3" id="KW-1185">Reference proteome</keyword>